<evidence type="ECO:0000313" key="8">
    <source>
        <dbReference type="Proteomes" id="UP001314205"/>
    </source>
</evidence>
<comment type="caution">
    <text evidence="7">The sequence shown here is derived from an EMBL/GenBank/DDBJ whole genome shotgun (WGS) entry which is preliminary data.</text>
</comment>
<dbReference type="InterPro" id="IPR050778">
    <property type="entry name" value="Cueball_EGF_LRP_Nidogen"/>
</dbReference>
<dbReference type="Proteomes" id="UP001314205">
    <property type="component" value="Unassembled WGS sequence"/>
</dbReference>
<dbReference type="EMBL" id="CAVLGL010000086">
    <property type="protein sequence ID" value="CAK1590811.1"/>
    <property type="molecule type" value="Genomic_DNA"/>
</dbReference>
<dbReference type="AlphaFoldDB" id="A0AAV1L6A6"/>
<evidence type="ECO:0000313" key="7">
    <source>
        <dbReference type="EMBL" id="CAK1590811.1"/>
    </source>
</evidence>
<keyword evidence="8" id="KW-1185">Reference proteome</keyword>
<evidence type="ECO:0000256" key="1">
    <source>
        <dbReference type="ARBA" id="ARBA00022536"/>
    </source>
</evidence>
<evidence type="ECO:0000256" key="4">
    <source>
        <dbReference type="ARBA" id="ARBA00023157"/>
    </source>
</evidence>
<evidence type="ECO:0000256" key="2">
    <source>
        <dbReference type="ARBA" id="ARBA00022729"/>
    </source>
</evidence>
<dbReference type="SUPFAM" id="SSF57196">
    <property type="entry name" value="EGF/Laminin"/>
    <property type="match status" value="1"/>
</dbReference>
<keyword evidence="2" id="KW-0732">Signal</keyword>
<dbReference type="GO" id="GO:0060070">
    <property type="term" value="P:canonical Wnt signaling pathway"/>
    <property type="evidence" value="ECO:0007669"/>
    <property type="project" value="TreeGrafter"/>
</dbReference>
<feature type="repeat" description="LDL-receptor class B" evidence="6">
    <location>
        <begin position="24"/>
        <end position="68"/>
    </location>
</feature>
<keyword evidence="5" id="KW-0325">Glycoprotein</keyword>
<dbReference type="InterPro" id="IPR011042">
    <property type="entry name" value="6-blade_b-propeller_TolB-like"/>
</dbReference>
<keyword evidence="1" id="KW-0245">EGF-like domain</keyword>
<evidence type="ECO:0000256" key="5">
    <source>
        <dbReference type="ARBA" id="ARBA00023180"/>
    </source>
</evidence>
<keyword evidence="4" id="KW-1015">Disulfide bond</keyword>
<dbReference type="PANTHER" id="PTHR46513">
    <property type="entry name" value="VITELLOGENIN RECEPTOR-LIKE PROTEIN-RELATED-RELATED"/>
    <property type="match status" value="1"/>
</dbReference>
<dbReference type="PROSITE" id="PS51120">
    <property type="entry name" value="LDLRB"/>
    <property type="match status" value="1"/>
</dbReference>
<dbReference type="GO" id="GO:0017147">
    <property type="term" value="F:Wnt-protein binding"/>
    <property type="evidence" value="ECO:0007669"/>
    <property type="project" value="TreeGrafter"/>
</dbReference>
<evidence type="ECO:0000256" key="3">
    <source>
        <dbReference type="ARBA" id="ARBA00022737"/>
    </source>
</evidence>
<dbReference type="Pfam" id="PF14670">
    <property type="entry name" value="FXa_inhibition"/>
    <property type="match status" value="1"/>
</dbReference>
<dbReference type="SUPFAM" id="SSF63825">
    <property type="entry name" value="YWTD domain"/>
    <property type="match status" value="2"/>
</dbReference>
<keyword evidence="3" id="KW-0677">Repeat</keyword>
<dbReference type="Gene3D" id="2.120.10.30">
    <property type="entry name" value="TolB, C-terminal domain"/>
    <property type="match status" value="2"/>
</dbReference>
<dbReference type="PANTHER" id="PTHR46513:SF13">
    <property type="entry name" value="EGF-LIKE DOMAIN-CONTAINING PROTEIN"/>
    <property type="match status" value="1"/>
</dbReference>
<dbReference type="FunFam" id="2.120.10.30:FF:000241">
    <property type="entry name" value="Low-density lipoprotein receptor-related protein 6"/>
    <property type="match status" value="1"/>
</dbReference>
<evidence type="ECO:0000256" key="6">
    <source>
        <dbReference type="PROSITE-ProRule" id="PRU00461"/>
    </source>
</evidence>
<sequence>MLARVDALSDGAWPNGIALDHLAERLYWIDARSDSIHTTTYEGGDYREVLRGHEALSHPFAITVFESHVYWTDWRSNSVVRANKWNGSSVAVVQRTLTQPFDIKVIHPSRQPRGANPCGAHNGGCSHLCLIDAPAARLCACPHLMRLADDQRTCEAHEKVLLVGREGEIRGVDVEEPLVPIVPTISGPDVTAPTNIQFLAADYNVYWADTEVQEIKVARLTGGPVRAAAWRLGGAPRGLALDWAARTLYYCAAAALTAAGTDGQFAAELLRDPDLAHLSALVVDPLRGQMYWALGSGASGGARVEAARGDASARRTLLLARDQPLLAAATGMVMDVDNNRLYWINSGTATIQYYDVDTGKLSTVSLLIVIGKYVWWPVRTLWGLCNIAECQVV</sequence>
<name>A0AAV1L6A6_9NEOP</name>
<reference evidence="7 8" key="1">
    <citation type="submission" date="2023-11" db="EMBL/GenBank/DDBJ databases">
        <authorList>
            <person name="Hedman E."/>
            <person name="Englund M."/>
            <person name="Stromberg M."/>
            <person name="Nyberg Akerstrom W."/>
            <person name="Nylinder S."/>
            <person name="Jareborg N."/>
            <person name="Kallberg Y."/>
            <person name="Kronander E."/>
        </authorList>
    </citation>
    <scope>NUCLEOTIDE SEQUENCE [LARGE SCALE GENOMIC DNA]</scope>
</reference>
<accession>A0AAV1L6A6</accession>
<organism evidence="7 8">
    <name type="scientific">Parnassius mnemosyne</name>
    <name type="common">clouded apollo</name>
    <dbReference type="NCBI Taxonomy" id="213953"/>
    <lineage>
        <taxon>Eukaryota</taxon>
        <taxon>Metazoa</taxon>
        <taxon>Ecdysozoa</taxon>
        <taxon>Arthropoda</taxon>
        <taxon>Hexapoda</taxon>
        <taxon>Insecta</taxon>
        <taxon>Pterygota</taxon>
        <taxon>Neoptera</taxon>
        <taxon>Endopterygota</taxon>
        <taxon>Lepidoptera</taxon>
        <taxon>Glossata</taxon>
        <taxon>Ditrysia</taxon>
        <taxon>Papilionoidea</taxon>
        <taxon>Papilionidae</taxon>
        <taxon>Parnassiinae</taxon>
        <taxon>Parnassini</taxon>
        <taxon>Parnassius</taxon>
        <taxon>Driopa</taxon>
    </lineage>
</organism>
<dbReference type="InterPro" id="IPR000033">
    <property type="entry name" value="LDLR_classB_rpt"/>
</dbReference>
<dbReference type="GO" id="GO:0042813">
    <property type="term" value="F:Wnt receptor activity"/>
    <property type="evidence" value="ECO:0007669"/>
    <property type="project" value="TreeGrafter"/>
</dbReference>
<proteinExistence type="predicted"/>
<gene>
    <name evidence="7" type="ORF">PARMNEM_LOCUS11123</name>
</gene>
<dbReference type="Pfam" id="PF00058">
    <property type="entry name" value="Ldl_recept_b"/>
    <property type="match status" value="2"/>
</dbReference>
<dbReference type="GO" id="GO:0005886">
    <property type="term" value="C:plasma membrane"/>
    <property type="evidence" value="ECO:0007669"/>
    <property type="project" value="TreeGrafter"/>
</dbReference>
<protein>
    <submittedName>
        <fullName evidence="7">Uncharacterized protein</fullName>
    </submittedName>
</protein>
<dbReference type="SMART" id="SM00135">
    <property type="entry name" value="LY"/>
    <property type="match status" value="6"/>
</dbReference>